<dbReference type="CDD" id="cd17744">
    <property type="entry name" value="BRCT_MDC1_rpt1"/>
    <property type="match status" value="1"/>
</dbReference>
<dbReference type="Pfam" id="PF16589">
    <property type="entry name" value="BRCT_2"/>
    <property type="match status" value="1"/>
</dbReference>
<feature type="region of interest" description="Disordered" evidence="4">
    <location>
        <begin position="621"/>
        <end position="643"/>
    </location>
</feature>
<protein>
    <recommendedName>
        <fullName evidence="5">BRCT domain-containing protein</fullName>
    </recommendedName>
</protein>
<evidence type="ECO:0000256" key="3">
    <source>
        <dbReference type="ARBA" id="ARBA00023242"/>
    </source>
</evidence>
<keyword evidence="3" id="KW-0539">Nucleus</keyword>
<dbReference type="InterPro" id="IPR051579">
    <property type="entry name" value="DDR_Transcriptional_Reg"/>
</dbReference>
<reference evidence="6 7" key="1">
    <citation type="journal article" date="2021" name="BMC Genomics">
        <title>Datura genome reveals duplications of psychoactive alkaloid biosynthetic genes and high mutation rate following tissue culture.</title>
        <authorList>
            <person name="Rajewski A."/>
            <person name="Carter-House D."/>
            <person name="Stajich J."/>
            <person name="Litt A."/>
        </authorList>
    </citation>
    <scope>NUCLEOTIDE SEQUENCE [LARGE SCALE GENOMIC DNA]</scope>
    <source>
        <strain evidence="6">AR-01</strain>
    </source>
</reference>
<dbReference type="PANTHER" id="PTHR23196">
    <property type="entry name" value="PAX TRANSCRIPTION ACTIVATION DOMAIN INTERACTING PROTEIN"/>
    <property type="match status" value="1"/>
</dbReference>
<dbReference type="Gene3D" id="3.40.50.10190">
    <property type="entry name" value="BRCT domain"/>
    <property type="match status" value="2"/>
</dbReference>
<dbReference type="CDD" id="cd18432">
    <property type="entry name" value="BRCT_PAXIP1_rpt6_like"/>
    <property type="match status" value="1"/>
</dbReference>
<keyword evidence="7" id="KW-1185">Reference proteome</keyword>
<comment type="subcellular location">
    <subcellularLocation>
        <location evidence="1">Nucleus</location>
    </subcellularLocation>
</comment>
<feature type="domain" description="BRCT" evidence="5">
    <location>
        <begin position="784"/>
        <end position="841"/>
    </location>
</feature>
<dbReference type="SMART" id="SM00292">
    <property type="entry name" value="BRCT"/>
    <property type="match status" value="1"/>
</dbReference>
<gene>
    <name evidence="6" type="ORF">HAX54_013184</name>
</gene>
<dbReference type="Pfam" id="PF16770">
    <property type="entry name" value="RTT107_BRCT_5"/>
    <property type="match status" value="1"/>
</dbReference>
<organism evidence="6 7">
    <name type="scientific">Datura stramonium</name>
    <name type="common">Jimsonweed</name>
    <name type="synonym">Common thornapple</name>
    <dbReference type="NCBI Taxonomy" id="4076"/>
    <lineage>
        <taxon>Eukaryota</taxon>
        <taxon>Viridiplantae</taxon>
        <taxon>Streptophyta</taxon>
        <taxon>Embryophyta</taxon>
        <taxon>Tracheophyta</taxon>
        <taxon>Spermatophyta</taxon>
        <taxon>Magnoliopsida</taxon>
        <taxon>eudicotyledons</taxon>
        <taxon>Gunneridae</taxon>
        <taxon>Pentapetalae</taxon>
        <taxon>asterids</taxon>
        <taxon>lamiids</taxon>
        <taxon>Solanales</taxon>
        <taxon>Solanaceae</taxon>
        <taxon>Solanoideae</taxon>
        <taxon>Datureae</taxon>
        <taxon>Datura</taxon>
    </lineage>
</organism>
<proteinExistence type="predicted"/>
<evidence type="ECO:0000256" key="4">
    <source>
        <dbReference type="SAM" id="MobiDB-lite"/>
    </source>
</evidence>
<evidence type="ECO:0000256" key="2">
    <source>
        <dbReference type="ARBA" id="ARBA00022763"/>
    </source>
</evidence>
<dbReference type="EMBL" id="JACEIK010001788">
    <property type="protein sequence ID" value="MCD7472176.1"/>
    <property type="molecule type" value="Genomic_DNA"/>
</dbReference>
<evidence type="ECO:0000313" key="7">
    <source>
        <dbReference type="Proteomes" id="UP000823775"/>
    </source>
</evidence>
<accession>A0ABS8TMP3</accession>
<dbReference type="Proteomes" id="UP000823775">
    <property type="component" value="Unassembled WGS sequence"/>
</dbReference>
<dbReference type="SUPFAM" id="SSF52113">
    <property type="entry name" value="BRCT domain"/>
    <property type="match status" value="1"/>
</dbReference>
<dbReference type="PANTHER" id="PTHR23196:SF39">
    <property type="entry name" value="BRCT DOMAIN-CONTAINING PROTEIN"/>
    <property type="match status" value="1"/>
</dbReference>
<evidence type="ECO:0000259" key="5">
    <source>
        <dbReference type="PROSITE" id="PS50172"/>
    </source>
</evidence>
<comment type="caution">
    <text evidence="6">The sequence shown here is derived from an EMBL/GenBank/DDBJ whole genome shotgun (WGS) entry which is preliminary data.</text>
</comment>
<evidence type="ECO:0000256" key="1">
    <source>
        <dbReference type="ARBA" id="ARBA00004123"/>
    </source>
</evidence>
<name>A0ABS8TMP3_DATST</name>
<feature type="compositionally biased region" description="Polar residues" evidence="4">
    <location>
        <begin position="630"/>
        <end position="642"/>
    </location>
</feature>
<keyword evidence="2" id="KW-0227">DNA damage</keyword>
<sequence length="992" mass="111854">MEAENAYTLPIYDTFNIDSPMIGMENLDFPAKSLNIPACVENEISHLTNECEEEVVLDSDDERTPVTEASISKLRSSDDTRYKQRLDKWKLSPVSKQTYVGCLRRSKNLFKYMDSARSTTDFEKTNQQKQFSEINGRISPQIDNISVNTKPRVEEDRCQAAEITKDEIFEGNVETEALIGYGVDGDKDFPLHSCNIELPKLSKTESEVPGELSEADALDFVDHYLSVYNEDALNEVKAGGMNRIVSPPIFNRVGPQRLASRMNVQNAVKNSGVFDWLERQSDGANGSFSGHRKILTYHRKNYGLKKQKVSSVQSSKEPKILTYHRKNYGLKKQKVSSDQSSKEPMDGMIDLNKAEPKFLAEDHMNVESNFLRKSDEQFDMGDFQQQVDNDGNQSDVLDTYDVGLDTQLAAEAMATLLHAPPLKSDTVCAPLIPQTSLVKEGKYPERAISREFNIDDSSSEPTECSSADTELLRGKTRGFSSLVHRTRHQVSLNLRSLENPTTNSITESNFPKKRRKQHELGELNDNLFKVAAVREKVSKSGINTSKKARKVSMNKRGEIHQSVAATLSQVKWENWVSKGKRTHKGVRRLSNGSSNLYPLLLPADQGNDFKFPVLNHKAERRRQSLELKRQNQSSSEKTQSGLMSIHRASKTYSSMCKYSVTSQKMTPMDFKRVESTESAELNEMPSISTNLLTEDMKSDVMSIGISDPSYCLSDHKKGKQHMRSLSRSPFTQELIRLGYAEQLPDFLPRGSRRRKGAGDICVLFSQSLDSKLIKQQKKILARLGFISTSNCSDATHFVTDSFVRTRNMLEAIACGKPIVTHLWLESCRRASCFVDEKNYILRDAKKEKELGFNMPASLAHARKHPLLEGRRVIITPSAKPTRDTLLTLVKAVHGEVVDESNRKIICDDLLILSCEEDYKACIPYLEKGMVSFLSFVDLPAIDFLGLMAISITIAGTLVYSSELLLNGIVIQKLEYNSNILHNRMIWLNPIEL</sequence>
<dbReference type="PROSITE" id="PS50172">
    <property type="entry name" value="BRCT"/>
    <property type="match status" value="1"/>
</dbReference>
<dbReference type="InterPro" id="IPR001357">
    <property type="entry name" value="BRCT_dom"/>
</dbReference>
<evidence type="ECO:0000313" key="6">
    <source>
        <dbReference type="EMBL" id="MCD7472176.1"/>
    </source>
</evidence>
<dbReference type="InterPro" id="IPR036420">
    <property type="entry name" value="BRCT_dom_sf"/>
</dbReference>